<organism evidence="1 2">
    <name type="scientific">Auriscalpium vulgare</name>
    <dbReference type="NCBI Taxonomy" id="40419"/>
    <lineage>
        <taxon>Eukaryota</taxon>
        <taxon>Fungi</taxon>
        <taxon>Dikarya</taxon>
        <taxon>Basidiomycota</taxon>
        <taxon>Agaricomycotina</taxon>
        <taxon>Agaricomycetes</taxon>
        <taxon>Russulales</taxon>
        <taxon>Auriscalpiaceae</taxon>
        <taxon>Auriscalpium</taxon>
    </lineage>
</organism>
<sequence length="95" mass="10154">MDASNFGVSSDGRAVIFDAATIQALPESLADFTLLRTTPFATAVSKHVFGEERAAQRLASANIASLAEVRRLLFMAADLDVDEDGNIMPPRRSSA</sequence>
<comment type="caution">
    <text evidence="1">The sequence shown here is derived from an EMBL/GenBank/DDBJ whole genome shotgun (WGS) entry which is preliminary data.</text>
</comment>
<proteinExistence type="predicted"/>
<dbReference type="EMBL" id="MU276820">
    <property type="protein sequence ID" value="KAI0037626.1"/>
    <property type="molecule type" value="Genomic_DNA"/>
</dbReference>
<evidence type="ECO:0000313" key="2">
    <source>
        <dbReference type="Proteomes" id="UP000814033"/>
    </source>
</evidence>
<accession>A0ACB8R1Y5</accession>
<protein>
    <submittedName>
        <fullName evidence="1">Uncharacterized protein</fullName>
    </submittedName>
</protein>
<gene>
    <name evidence="1" type="ORF">FA95DRAFT_1614034</name>
</gene>
<keyword evidence="2" id="KW-1185">Reference proteome</keyword>
<evidence type="ECO:0000313" key="1">
    <source>
        <dbReference type="EMBL" id="KAI0037626.1"/>
    </source>
</evidence>
<name>A0ACB8R1Y5_9AGAM</name>
<dbReference type="Proteomes" id="UP000814033">
    <property type="component" value="Unassembled WGS sequence"/>
</dbReference>
<reference evidence="1" key="1">
    <citation type="submission" date="2021-02" db="EMBL/GenBank/DDBJ databases">
        <authorList>
            <consortium name="DOE Joint Genome Institute"/>
            <person name="Ahrendt S."/>
            <person name="Looney B.P."/>
            <person name="Miyauchi S."/>
            <person name="Morin E."/>
            <person name="Drula E."/>
            <person name="Courty P.E."/>
            <person name="Chicoki N."/>
            <person name="Fauchery L."/>
            <person name="Kohler A."/>
            <person name="Kuo A."/>
            <person name="Labutti K."/>
            <person name="Pangilinan J."/>
            <person name="Lipzen A."/>
            <person name="Riley R."/>
            <person name="Andreopoulos W."/>
            <person name="He G."/>
            <person name="Johnson J."/>
            <person name="Barry K.W."/>
            <person name="Grigoriev I.V."/>
            <person name="Nagy L."/>
            <person name="Hibbett D."/>
            <person name="Henrissat B."/>
            <person name="Matheny P.B."/>
            <person name="Labbe J."/>
            <person name="Martin F."/>
        </authorList>
    </citation>
    <scope>NUCLEOTIDE SEQUENCE</scope>
    <source>
        <strain evidence="1">FP105234-sp</strain>
    </source>
</reference>
<reference evidence="1" key="2">
    <citation type="journal article" date="2022" name="New Phytol.">
        <title>Evolutionary transition to the ectomycorrhizal habit in the genomes of a hyperdiverse lineage of mushroom-forming fungi.</title>
        <authorList>
            <person name="Looney B."/>
            <person name="Miyauchi S."/>
            <person name="Morin E."/>
            <person name="Drula E."/>
            <person name="Courty P.E."/>
            <person name="Kohler A."/>
            <person name="Kuo A."/>
            <person name="LaButti K."/>
            <person name="Pangilinan J."/>
            <person name="Lipzen A."/>
            <person name="Riley R."/>
            <person name="Andreopoulos W."/>
            <person name="He G."/>
            <person name="Johnson J."/>
            <person name="Nolan M."/>
            <person name="Tritt A."/>
            <person name="Barry K.W."/>
            <person name="Grigoriev I.V."/>
            <person name="Nagy L.G."/>
            <person name="Hibbett D."/>
            <person name="Henrissat B."/>
            <person name="Matheny P.B."/>
            <person name="Labbe J."/>
            <person name="Martin F.M."/>
        </authorList>
    </citation>
    <scope>NUCLEOTIDE SEQUENCE</scope>
    <source>
        <strain evidence="1">FP105234-sp</strain>
    </source>
</reference>